<dbReference type="AlphaFoldDB" id="A0A930PMX3"/>
<reference evidence="1" key="1">
    <citation type="submission" date="2020-04" db="EMBL/GenBank/DDBJ databases">
        <title>Deep metagenomics examines the oral microbiome during advanced dental caries in children, revealing novel taxa and co-occurrences with host molecules.</title>
        <authorList>
            <person name="Baker J.L."/>
            <person name="Morton J.T."/>
            <person name="Dinis M."/>
            <person name="Alvarez R."/>
            <person name="Tran N.C."/>
            <person name="Knight R."/>
            <person name="Edlund A."/>
        </authorList>
    </citation>
    <scope>NUCLEOTIDE SEQUENCE</scope>
    <source>
        <strain evidence="1">JCVI_29_bin.11</strain>
    </source>
</reference>
<dbReference type="Proteomes" id="UP000713964">
    <property type="component" value="Unassembled WGS sequence"/>
</dbReference>
<comment type="caution">
    <text evidence="1">The sequence shown here is derived from an EMBL/GenBank/DDBJ whole genome shotgun (WGS) entry which is preliminary data.</text>
</comment>
<protein>
    <submittedName>
        <fullName evidence="1">Uncharacterized protein</fullName>
    </submittedName>
</protein>
<gene>
    <name evidence="1" type="ORF">HXO58_07235</name>
</gene>
<accession>A0A930PMX3</accession>
<organism evidence="1 2">
    <name type="scientific">Rothia mucilaginosa</name>
    <dbReference type="NCBI Taxonomy" id="43675"/>
    <lineage>
        <taxon>Bacteria</taxon>
        <taxon>Bacillati</taxon>
        <taxon>Actinomycetota</taxon>
        <taxon>Actinomycetes</taxon>
        <taxon>Micrococcales</taxon>
        <taxon>Micrococcaceae</taxon>
        <taxon>Rothia</taxon>
    </lineage>
</organism>
<evidence type="ECO:0000313" key="2">
    <source>
        <dbReference type="Proteomes" id="UP000713964"/>
    </source>
</evidence>
<dbReference type="EMBL" id="JABZXL010000020">
    <property type="protein sequence ID" value="MBF1659612.1"/>
    <property type="molecule type" value="Genomic_DNA"/>
</dbReference>
<sequence>MTNWPNKELIHIIRGEIGGKLIANQVAARTERGNYAVGNRICLSGHEGDSIDEWEEVAAVPTHKLKHLRDMLLGVELHWRQYAALQEVLTYLPRGKDEFLSQAASLARDLEGPRITQDDNTSRRLAILFEVTSSLHASPTKEVELTELACTCADWLYLINPNRSGLDDIEAAAKEIDSIPDDYEKRYMSLTRLLTQTATPLSEGGHGRDELLGLGAYALAWTSRILEENDNNE</sequence>
<name>A0A930PMX3_9MICC</name>
<evidence type="ECO:0000313" key="1">
    <source>
        <dbReference type="EMBL" id="MBF1659612.1"/>
    </source>
</evidence>
<proteinExistence type="predicted"/>